<evidence type="ECO:0000313" key="2">
    <source>
        <dbReference type="EMBL" id="QEA44142.1"/>
    </source>
</evidence>
<dbReference type="InterPro" id="IPR007374">
    <property type="entry name" value="ASCH_domain"/>
</dbReference>
<dbReference type="Gene3D" id="2.30.130.30">
    <property type="entry name" value="Hypothetical protein"/>
    <property type="match status" value="1"/>
</dbReference>
<dbReference type="GeneID" id="66531637"/>
<name>A0AAP9EC78_LEULA</name>
<gene>
    <name evidence="2" type="ORF">FGL83_05465</name>
</gene>
<sequence>MKIHELKLDEEYFDDVQSGLKTFEIRKNDRNYMVGDLLALSRFKNGHYLAIRYGLYIKKENAEKIVSLNEADTILMEVTYITDYEQKDGYVVMGIKPYLRYVSADLED</sequence>
<reference evidence="2 3" key="1">
    <citation type="submission" date="2019-06" db="EMBL/GenBank/DDBJ databases">
        <title>Genome analyses of bacteria isolated from kimchi.</title>
        <authorList>
            <person name="Lee S."/>
            <person name="Ahn S."/>
            <person name="Roh S."/>
        </authorList>
    </citation>
    <scope>NUCLEOTIDE SEQUENCE [LARGE SCALE GENOMIC DNA]</scope>
    <source>
        <strain evidence="2 3">CBA3625</strain>
    </source>
</reference>
<proteinExistence type="predicted"/>
<evidence type="ECO:0000313" key="3">
    <source>
        <dbReference type="Proteomes" id="UP000321298"/>
    </source>
</evidence>
<evidence type="ECO:0000259" key="1">
    <source>
        <dbReference type="SMART" id="SM01022"/>
    </source>
</evidence>
<protein>
    <submittedName>
        <fullName evidence="2">DUF3850 domain-containing protein</fullName>
    </submittedName>
</protein>
<feature type="domain" description="ASCH" evidence="1">
    <location>
        <begin position="6"/>
        <end position="98"/>
    </location>
</feature>
<dbReference type="EMBL" id="CP042387">
    <property type="protein sequence ID" value="QEA44142.1"/>
    <property type="molecule type" value="Genomic_DNA"/>
</dbReference>
<dbReference type="SUPFAM" id="SSF88697">
    <property type="entry name" value="PUA domain-like"/>
    <property type="match status" value="1"/>
</dbReference>
<dbReference type="InterPro" id="IPR015947">
    <property type="entry name" value="PUA-like_sf"/>
</dbReference>
<dbReference type="InterPro" id="IPR039440">
    <property type="entry name" value="DUF3850"/>
</dbReference>
<accession>A0AAP9EC78</accession>
<organism evidence="2 3">
    <name type="scientific">Leuconostoc lactis</name>
    <dbReference type="NCBI Taxonomy" id="1246"/>
    <lineage>
        <taxon>Bacteria</taxon>
        <taxon>Bacillati</taxon>
        <taxon>Bacillota</taxon>
        <taxon>Bacilli</taxon>
        <taxon>Lactobacillales</taxon>
        <taxon>Lactobacillaceae</taxon>
        <taxon>Leuconostoc</taxon>
    </lineage>
</organism>
<dbReference type="SMART" id="SM01022">
    <property type="entry name" value="ASCH"/>
    <property type="match status" value="1"/>
</dbReference>
<dbReference type="RefSeq" id="WP_147001054.1">
    <property type="nucleotide sequence ID" value="NZ_CP042387.1"/>
</dbReference>
<dbReference type="AlphaFoldDB" id="A0AAP9EC78"/>
<dbReference type="Proteomes" id="UP000321298">
    <property type="component" value="Chromosome"/>
</dbReference>
<dbReference type="Pfam" id="PF12961">
    <property type="entry name" value="DUF3850"/>
    <property type="match status" value="1"/>
</dbReference>
<keyword evidence="3" id="KW-1185">Reference proteome</keyword>